<feature type="compositionally biased region" description="Basic and acidic residues" evidence="1">
    <location>
        <begin position="125"/>
        <end position="138"/>
    </location>
</feature>
<feature type="domain" description="TIR" evidence="2">
    <location>
        <begin position="1"/>
        <end position="104"/>
    </location>
</feature>
<dbReference type="InterPro" id="IPR000157">
    <property type="entry name" value="TIR_dom"/>
</dbReference>
<dbReference type="SUPFAM" id="SSF52200">
    <property type="entry name" value="Toll/Interleukin receptor TIR domain"/>
    <property type="match status" value="1"/>
</dbReference>
<sequence length="253" mass="28185">MLSRLLVSLDAAEAVLRFIQRSRILMAILSPDYVNEKSISMLEFRLGVLCQNTGDTKIIVINYKPADSPCAELLQLKQTAFIKWKGKKSKSPQSKFWKALRLALPLRTLAAGIRLIDSSSSHSDISVDRCPARKEAGKKTRQSVASKPAQSSSTKPRRGASPCMPCRVCVTYLDNEKVDHCLSCGASQPGWQSHLSRTKSLGTEISWTHMRPKLDFQQHRAPAHRHAHHCSPACLIQSKRQLCSLAGRQEQSL</sequence>
<dbReference type="Proteomes" id="UP001166093">
    <property type="component" value="Unassembled WGS sequence"/>
</dbReference>
<reference evidence="3" key="1">
    <citation type="journal article" date="2021" name="Cell">
        <title>Tracing the genetic footprints of vertebrate landing in non-teleost ray-finned fishes.</title>
        <authorList>
            <person name="Bi X."/>
            <person name="Wang K."/>
            <person name="Yang L."/>
            <person name="Pan H."/>
            <person name="Jiang H."/>
            <person name="Wei Q."/>
            <person name="Fang M."/>
            <person name="Yu H."/>
            <person name="Zhu C."/>
            <person name="Cai Y."/>
            <person name="He Y."/>
            <person name="Gan X."/>
            <person name="Zeng H."/>
            <person name="Yu D."/>
            <person name="Zhu Y."/>
            <person name="Jiang H."/>
            <person name="Qiu Q."/>
            <person name="Yang H."/>
            <person name="Zhang Y.E."/>
            <person name="Wang W."/>
            <person name="Zhu M."/>
            <person name="He S."/>
            <person name="Zhang G."/>
        </authorList>
    </citation>
    <scope>NUCLEOTIDE SEQUENCE</scope>
    <source>
        <strain evidence="3">Pddl_001</strain>
    </source>
</reference>
<name>A0ABS2X9C7_POLSP</name>
<protein>
    <submittedName>
        <fullName evidence="3">IL1AP protein</fullName>
    </submittedName>
</protein>
<dbReference type="PRINTS" id="PR01537">
    <property type="entry name" value="INTRLKN1R1F"/>
</dbReference>
<feature type="region of interest" description="Disordered" evidence="1">
    <location>
        <begin position="121"/>
        <end position="162"/>
    </location>
</feature>
<proteinExistence type="predicted"/>
<dbReference type="PROSITE" id="PS50104">
    <property type="entry name" value="TIR"/>
    <property type="match status" value="1"/>
</dbReference>
<evidence type="ECO:0000256" key="1">
    <source>
        <dbReference type="SAM" id="MobiDB-lite"/>
    </source>
</evidence>
<dbReference type="InterPro" id="IPR035897">
    <property type="entry name" value="Toll_tir_struct_dom_sf"/>
</dbReference>
<gene>
    <name evidence="3" type="primary">Il1rap_1</name>
    <name evidence="3" type="ORF">GTO93_0013666</name>
</gene>
<evidence type="ECO:0000313" key="3">
    <source>
        <dbReference type="EMBL" id="MBN3270819.1"/>
    </source>
</evidence>
<comment type="caution">
    <text evidence="3">The sequence shown here is derived from an EMBL/GenBank/DDBJ whole genome shotgun (WGS) entry which is preliminary data.</text>
</comment>
<evidence type="ECO:0000313" key="4">
    <source>
        <dbReference type="Proteomes" id="UP001166093"/>
    </source>
</evidence>
<feature type="non-terminal residue" evidence="3">
    <location>
        <position position="253"/>
    </location>
</feature>
<organism evidence="3 4">
    <name type="scientific">Polyodon spathula</name>
    <name type="common">North American paddlefish</name>
    <name type="synonym">Squalus spathula</name>
    <dbReference type="NCBI Taxonomy" id="7913"/>
    <lineage>
        <taxon>Eukaryota</taxon>
        <taxon>Metazoa</taxon>
        <taxon>Chordata</taxon>
        <taxon>Craniata</taxon>
        <taxon>Vertebrata</taxon>
        <taxon>Euteleostomi</taxon>
        <taxon>Actinopterygii</taxon>
        <taxon>Chondrostei</taxon>
        <taxon>Acipenseriformes</taxon>
        <taxon>Polyodontidae</taxon>
        <taxon>Polyodon</taxon>
    </lineage>
</organism>
<dbReference type="Gene3D" id="3.40.50.10140">
    <property type="entry name" value="Toll/interleukin-1 receptor homology (TIR) domain"/>
    <property type="match status" value="1"/>
</dbReference>
<evidence type="ECO:0000259" key="2">
    <source>
        <dbReference type="PROSITE" id="PS50104"/>
    </source>
</evidence>
<accession>A0ABS2X9C7</accession>
<feature type="non-terminal residue" evidence="3">
    <location>
        <position position="1"/>
    </location>
</feature>
<keyword evidence="4" id="KW-1185">Reference proteome</keyword>
<feature type="compositionally biased region" description="Polar residues" evidence="1">
    <location>
        <begin position="142"/>
        <end position="154"/>
    </location>
</feature>
<dbReference type="Pfam" id="PF01582">
    <property type="entry name" value="TIR"/>
    <property type="match status" value="1"/>
</dbReference>
<dbReference type="EMBL" id="JAAWVQ010005461">
    <property type="protein sequence ID" value="MBN3270819.1"/>
    <property type="molecule type" value="Genomic_DNA"/>
</dbReference>